<evidence type="ECO:0000256" key="1">
    <source>
        <dbReference type="ARBA" id="ARBA00006432"/>
    </source>
</evidence>
<evidence type="ECO:0000313" key="6">
    <source>
        <dbReference type="Proteomes" id="UP000637720"/>
    </source>
</evidence>
<comment type="caution">
    <text evidence="5">The sequence shown here is derived from an EMBL/GenBank/DDBJ whole genome shotgun (WGS) entry which is preliminary data.</text>
</comment>
<dbReference type="FunFam" id="3.40.50.12780:FF:000003">
    <property type="entry name" value="Long-chain-fatty-acid--CoA ligase FadD"/>
    <property type="match status" value="1"/>
</dbReference>
<protein>
    <submittedName>
        <fullName evidence="5">Long-chain-fatty-acid--CoA ligase</fullName>
    </submittedName>
</protein>
<dbReference type="Proteomes" id="UP000637720">
    <property type="component" value="Unassembled WGS sequence"/>
</dbReference>
<dbReference type="Gene3D" id="3.30.300.30">
    <property type="match status" value="1"/>
</dbReference>
<gene>
    <name evidence="5" type="primary">lcfA</name>
    <name evidence="5" type="ORF">GCM10007043_01120</name>
</gene>
<proteinExistence type="inferred from homology"/>
<dbReference type="InterPro" id="IPR042099">
    <property type="entry name" value="ANL_N_sf"/>
</dbReference>
<sequence length="569" mass="63575">MGMDKPWLRHYPKGVPPTLSYPDVPLFHYLLDAAERAPDRPAIGFFGKNLTYAEVADRAKRLARALQALGVQKGDRVAIMLPNCPASVIGYYGALLAGAVVVQTNPLYTERELEHQLADSGAETILVLDQLFPRVWNVRGKTSLRRIITVSLKDDLPFPKNVLYPWMQRRQGQWVRIPKDADGVWRLMDLLRAYPPEPEPVAIDPRDDLALLQYTGGTTGTPKAAMLTHRNLVANTEQCIAWMGNVAYGQEVILGVLPFFHVYGMTVVMNFAVRTAAKMVLVPKFDVNEVLKRIEKERPTLFPGAPTIYVALINHPDIRRYDLSSIKACLSGSAPLPVDVQQKFEALTGGRLVEGYGLTETSPVTHANPIDGRRVAGSIGVPWPDTDCRIVDPQTGQPLPPRQIGEVAVRGPQVMKGYWNQPEQTAAVLRDGWLLTGDLGYMDEDGYFYIVDRKKDMIIAGGYNIYPREVEEVLYEHPAVREAAVIGVPDPYRGETVKAFIVLKDGAHVTEQELDAFCRQRLAAYKVPRIYEFRQELPKSAVGKVLRRVLQEEERGKREEVAAATSKES</sequence>
<dbReference type="SUPFAM" id="SSF56801">
    <property type="entry name" value="Acetyl-CoA synthetase-like"/>
    <property type="match status" value="1"/>
</dbReference>
<comment type="similarity">
    <text evidence="1">Belongs to the ATP-dependent AMP-binding enzyme family.</text>
</comment>
<dbReference type="InterPro" id="IPR045851">
    <property type="entry name" value="AMP-bd_C_sf"/>
</dbReference>
<evidence type="ECO:0000256" key="2">
    <source>
        <dbReference type="ARBA" id="ARBA00022598"/>
    </source>
</evidence>
<dbReference type="NCBIfam" id="NF004837">
    <property type="entry name" value="PRK06187.1"/>
    <property type="match status" value="1"/>
</dbReference>
<dbReference type="FunFam" id="3.30.300.30:FF:000008">
    <property type="entry name" value="2,3-dihydroxybenzoate-AMP ligase"/>
    <property type="match status" value="1"/>
</dbReference>
<reference evidence="5" key="2">
    <citation type="submission" date="2020-09" db="EMBL/GenBank/DDBJ databases">
        <authorList>
            <person name="Sun Q."/>
            <person name="Ohkuma M."/>
        </authorList>
    </citation>
    <scope>NUCLEOTIDE SEQUENCE</scope>
    <source>
        <strain evidence="5">JCM 14719</strain>
    </source>
</reference>
<dbReference type="InterPro" id="IPR025110">
    <property type="entry name" value="AMP-bd_C"/>
</dbReference>
<evidence type="ECO:0000259" key="3">
    <source>
        <dbReference type="Pfam" id="PF00501"/>
    </source>
</evidence>
<reference evidence="5" key="1">
    <citation type="journal article" date="2014" name="Int. J. Syst. Evol. Microbiol.">
        <title>Complete genome sequence of Corynebacterium casei LMG S-19264T (=DSM 44701T), isolated from a smear-ripened cheese.</title>
        <authorList>
            <consortium name="US DOE Joint Genome Institute (JGI-PGF)"/>
            <person name="Walter F."/>
            <person name="Albersmeier A."/>
            <person name="Kalinowski J."/>
            <person name="Ruckert C."/>
        </authorList>
    </citation>
    <scope>NUCLEOTIDE SEQUENCE</scope>
    <source>
        <strain evidence="5">JCM 14719</strain>
    </source>
</reference>
<dbReference type="Gene3D" id="3.40.50.12780">
    <property type="entry name" value="N-terminal domain of ligase-like"/>
    <property type="match status" value="1"/>
</dbReference>
<accession>A0A8J3F939</accession>
<dbReference type="GO" id="GO:0016877">
    <property type="term" value="F:ligase activity, forming carbon-sulfur bonds"/>
    <property type="evidence" value="ECO:0007669"/>
    <property type="project" value="UniProtKB-ARBA"/>
</dbReference>
<dbReference type="PANTHER" id="PTHR43767:SF9">
    <property type="entry name" value="LONG-CHAIN-FATTY-ACID--COA LIGASE"/>
    <property type="match status" value="1"/>
</dbReference>
<keyword evidence="6" id="KW-1185">Reference proteome</keyword>
<name>A0A8J3F939_9BACI</name>
<dbReference type="Pfam" id="PF13193">
    <property type="entry name" value="AMP-binding_C"/>
    <property type="match status" value="1"/>
</dbReference>
<evidence type="ECO:0000313" key="5">
    <source>
        <dbReference type="EMBL" id="GGJ91221.1"/>
    </source>
</evidence>
<dbReference type="EMBL" id="BMOF01000001">
    <property type="protein sequence ID" value="GGJ91221.1"/>
    <property type="molecule type" value="Genomic_DNA"/>
</dbReference>
<dbReference type="InterPro" id="IPR000873">
    <property type="entry name" value="AMP-dep_synth/lig_dom"/>
</dbReference>
<feature type="domain" description="AMP-binding enzyme C-terminal" evidence="4">
    <location>
        <begin position="469"/>
        <end position="544"/>
    </location>
</feature>
<dbReference type="Pfam" id="PF00501">
    <property type="entry name" value="AMP-binding"/>
    <property type="match status" value="1"/>
</dbReference>
<dbReference type="PROSITE" id="PS00455">
    <property type="entry name" value="AMP_BINDING"/>
    <property type="match status" value="1"/>
</dbReference>
<feature type="domain" description="AMP-dependent synthetase/ligase" evidence="3">
    <location>
        <begin position="32"/>
        <end position="419"/>
    </location>
</feature>
<dbReference type="InterPro" id="IPR020845">
    <property type="entry name" value="AMP-binding_CS"/>
</dbReference>
<evidence type="ECO:0000259" key="4">
    <source>
        <dbReference type="Pfam" id="PF13193"/>
    </source>
</evidence>
<keyword evidence="2 5" id="KW-0436">Ligase</keyword>
<dbReference type="PANTHER" id="PTHR43767">
    <property type="entry name" value="LONG-CHAIN-FATTY-ACID--COA LIGASE"/>
    <property type="match status" value="1"/>
</dbReference>
<dbReference type="AlphaFoldDB" id="A0A8J3F939"/>
<dbReference type="CDD" id="cd05936">
    <property type="entry name" value="FC-FACS_FadD_like"/>
    <property type="match status" value="1"/>
</dbReference>
<dbReference type="InterPro" id="IPR050237">
    <property type="entry name" value="ATP-dep_AMP-bd_enzyme"/>
</dbReference>
<organism evidence="5 6">
    <name type="scientific">Calditerricola satsumensis</name>
    <dbReference type="NCBI Taxonomy" id="373054"/>
    <lineage>
        <taxon>Bacteria</taxon>
        <taxon>Bacillati</taxon>
        <taxon>Bacillota</taxon>
        <taxon>Bacilli</taxon>
        <taxon>Bacillales</taxon>
        <taxon>Bacillaceae</taxon>
        <taxon>Calditerricola</taxon>
    </lineage>
</organism>